<evidence type="ECO:0000256" key="8">
    <source>
        <dbReference type="ARBA" id="ARBA00048968"/>
    </source>
</evidence>
<sequence>MIIYDSNLKIFSSSLLNDSRYFSGFGTKFLGDGRKLENILNFFTSNNLSYKKMVIPEQIHSVNIEVFESKSKENLEKISETDGVITKEKGVVLTVVTADCSPLVFGDKTNGIVGISHQGWRGSVKRMAQKMLDRMIKIGASIETIKVAIGPSIGECCYDVDEDRYYEFREEFDGYSAKIFHLRGGRRHLNLALLNYLLLVEKGVKKENIDYFPFCTKCDKERFFSFRRGKKTEQYGEMFSFILKT</sequence>
<comment type="caution">
    <text evidence="11">The sequence shown here is derived from an EMBL/GenBank/DDBJ whole genome shotgun (WGS) entry which is preliminary data.</text>
</comment>
<dbReference type="Pfam" id="PF02578">
    <property type="entry name" value="Cu-oxidase_4"/>
    <property type="match status" value="1"/>
</dbReference>
<dbReference type="GO" id="GO:0016787">
    <property type="term" value="F:hydrolase activity"/>
    <property type="evidence" value="ECO:0007669"/>
    <property type="project" value="UniProtKB-KW"/>
</dbReference>
<dbReference type="InterPro" id="IPR038371">
    <property type="entry name" value="Cu_polyphenol_OxRdtase_sf"/>
</dbReference>
<keyword evidence="5" id="KW-0378">Hydrolase</keyword>
<dbReference type="NCBIfam" id="TIGR00726">
    <property type="entry name" value="peptidoglycan editing factor PgeF"/>
    <property type="match status" value="1"/>
</dbReference>
<dbReference type="PANTHER" id="PTHR30616">
    <property type="entry name" value="UNCHARACTERIZED PROTEIN YFIH"/>
    <property type="match status" value="1"/>
</dbReference>
<name>A0A0G0IQN4_9BACT</name>
<comment type="similarity">
    <text evidence="2 10">Belongs to the purine nucleoside phosphorylase YfiH/LACC1 family.</text>
</comment>
<dbReference type="GO" id="GO:0017061">
    <property type="term" value="F:S-methyl-5-thioadenosine phosphorylase activity"/>
    <property type="evidence" value="ECO:0007669"/>
    <property type="project" value="UniProtKB-EC"/>
</dbReference>
<accession>A0A0G0IQN4</accession>
<dbReference type="PANTHER" id="PTHR30616:SF2">
    <property type="entry name" value="PURINE NUCLEOSIDE PHOSPHORYLASE LACC1"/>
    <property type="match status" value="1"/>
</dbReference>
<evidence type="ECO:0000256" key="9">
    <source>
        <dbReference type="ARBA" id="ARBA00049893"/>
    </source>
</evidence>
<dbReference type="AlphaFoldDB" id="A0A0G0IQN4"/>
<evidence type="ECO:0000256" key="6">
    <source>
        <dbReference type="ARBA" id="ARBA00022833"/>
    </source>
</evidence>
<evidence type="ECO:0000256" key="1">
    <source>
        <dbReference type="ARBA" id="ARBA00000553"/>
    </source>
</evidence>
<evidence type="ECO:0000313" key="12">
    <source>
        <dbReference type="Proteomes" id="UP000034917"/>
    </source>
</evidence>
<gene>
    <name evidence="11" type="ORF">US40_C0002G0033</name>
</gene>
<keyword evidence="4" id="KW-0479">Metal-binding</keyword>
<dbReference type="InterPro" id="IPR003730">
    <property type="entry name" value="Cu_polyphenol_OxRdtase"/>
</dbReference>
<dbReference type="InterPro" id="IPR011324">
    <property type="entry name" value="Cytotoxic_necrot_fac-like_cat"/>
</dbReference>
<evidence type="ECO:0000256" key="7">
    <source>
        <dbReference type="ARBA" id="ARBA00047989"/>
    </source>
</evidence>
<keyword evidence="3" id="KW-0808">Transferase</keyword>
<dbReference type="CDD" id="cd16833">
    <property type="entry name" value="YfiH"/>
    <property type="match status" value="1"/>
</dbReference>
<proteinExistence type="inferred from homology"/>
<dbReference type="SUPFAM" id="SSF64438">
    <property type="entry name" value="CNF1/YfiH-like putative cysteine hydrolases"/>
    <property type="match status" value="1"/>
</dbReference>
<evidence type="ECO:0000256" key="5">
    <source>
        <dbReference type="ARBA" id="ARBA00022801"/>
    </source>
</evidence>
<reference evidence="11 12" key="1">
    <citation type="journal article" date="2015" name="Nature">
        <title>rRNA introns, odd ribosomes, and small enigmatic genomes across a large radiation of phyla.</title>
        <authorList>
            <person name="Brown C.T."/>
            <person name="Hug L.A."/>
            <person name="Thomas B.C."/>
            <person name="Sharon I."/>
            <person name="Castelle C.J."/>
            <person name="Singh A."/>
            <person name="Wilkins M.J."/>
            <person name="Williams K.H."/>
            <person name="Banfield J.F."/>
        </authorList>
    </citation>
    <scope>NUCLEOTIDE SEQUENCE [LARGE SCALE GENOMIC DNA]</scope>
</reference>
<dbReference type="EMBL" id="LBSV01000002">
    <property type="protein sequence ID" value="KKQ26499.1"/>
    <property type="molecule type" value="Genomic_DNA"/>
</dbReference>
<organism evidence="11 12">
    <name type="scientific">Candidatus Roizmanbacteria bacterium GW2011_GWC2_37_13</name>
    <dbReference type="NCBI Taxonomy" id="1618486"/>
    <lineage>
        <taxon>Bacteria</taxon>
        <taxon>Candidatus Roizmaniibacteriota</taxon>
    </lineage>
</organism>
<evidence type="ECO:0000256" key="2">
    <source>
        <dbReference type="ARBA" id="ARBA00007353"/>
    </source>
</evidence>
<evidence type="ECO:0000256" key="4">
    <source>
        <dbReference type="ARBA" id="ARBA00022723"/>
    </source>
</evidence>
<comment type="catalytic activity">
    <reaction evidence="9">
        <text>S-methyl-5'-thioadenosine + phosphate = 5-(methylsulfanyl)-alpha-D-ribose 1-phosphate + adenine</text>
        <dbReference type="Rhea" id="RHEA:11852"/>
        <dbReference type="ChEBI" id="CHEBI:16708"/>
        <dbReference type="ChEBI" id="CHEBI:17509"/>
        <dbReference type="ChEBI" id="CHEBI:43474"/>
        <dbReference type="ChEBI" id="CHEBI:58533"/>
        <dbReference type="EC" id="2.4.2.28"/>
    </reaction>
    <physiologicalReaction direction="left-to-right" evidence="9">
        <dbReference type="Rhea" id="RHEA:11853"/>
    </physiologicalReaction>
</comment>
<comment type="catalytic activity">
    <reaction evidence="7">
        <text>adenosine + H2O + H(+) = inosine + NH4(+)</text>
        <dbReference type="Rhea" id="RHEA:24408"/>
        <dbReference type="ChEBI" id="CHEBI:15377"/>
        <dbReference type="ChEBI" id="CHEBI:15378"/>
        <dbReference type="ChEBI" id="CHEBI:16335"/>
        <dbReference type="ChEBI" id="CHEBI:17596"/>
        <dbReference type="ChEBI" id="CHEBI:28938"/>
        <dbReference type="EC" id="3.5.4.4"/>
    </reaction>
    <physiologicalReaction direction="left-to-right" evidence="7">
        <dbReference type="Rhea" id="RHEA:24409"/>
    </physiologicalReaction>
</comment>
<comment type="catalytic activity">
    <reaction evidence="8">
        <text>adenosine + phosphate = alpha-D-ribose 1-phosphate + adenine</text>
        <dbReference type="Rhea" id="RHEA:27642"/>
        <dbReference type="ChEBI" id="CHEBI:16335"/>
        <dbReference type="ChEBI" id="CHEBI:16708"/>
        <dbReference type="ChEBI" id="CHEBI:43474"/>
        <dbReference type="ChEBI" id="CHEBI:57720"/>
        <dbReference type="EC" id="2.4.2.1"/>
    </reaction>
    <physiologicalReaction direction="left-to-right" evidence="8">
        <dbReference type="Rhea" id="RHEA:27643"/>
    </physiologicalReaction>
</comment>
<dbReference type="Gene3D" id="3.60.140.10">
    <property type="entry name" value="CNF1/YfiH-like putative cysteine hydrolases"/>
    <property type="match status" value="1"/>
</dbReference>
<dbReference type="GO" id="GO:0005507">
    <property type="term" value="F:copper ion binding"/>
    <property type="evidence" value="ECO:0007669"/>
    <property type="project" value="TreeGrafter"/>
</dbReference>
<evidence type="ECO:0000256" key="3">
    <source>
        <dbReference type="ARBA" id="ARBA00022679"/>
    </source>
</evidence>
<keyword evidence="6" id="KW-0862">Zinc</keyword>
<comment type="catalytic activity">
    <reaction evidence="1">
        <text>inosine + phosphate = alpha-D-ribose 1-phosphate + hypoxanthine</text>
        <dbReference type="Rhea" id="RHEA:27646"/>
        <dbReference type="ChEBI" id="CHEBI:17368"/>
        <dbReference type="ChEBI" id="CHEBI:17596"/>
        <dbReference type="ChEBI" id="CHEBI:43474"/>
        <dbReference type="ChEBI" id="CHEBI:57720"/>
        <dbReference type="EC" id="2.4.2.1"/>
    </reaction>
    <physiologicalReaction direction="left-to-right" evidence="1">
        <dbReference type="Rhea" id="RHEA:27647"/>
    </physiologicalReaction>
</comment>
<protein>
    <recommendedName>
        <fullName evidence="10">Purine nucleoside phosphorylase</fullName>
    </recommendedName>
</protein>
<dbReference type="Proteomes" id="UP000034917">
    <property type="component" value="Unassembled WGS sequence"/>
</dbReference>
<evidence type="ECO:0000313" key="11">
    <source>
        <dbReference type="EMBL" id="KKQ26499.1"/>
    </source>
</evidence>
<evidence type="ECO:0000256" key="10">
    <source>
        <dbReference type="RuleBase" id="RU361274"/>
    </source>
</evidence>